<evidence type="ECO:0000313" key="1">
    <source>
        <dbReference type="EMBL" id="ADI64545.1"/>
    </source>
</evidence>
<evidence type="ECO:0008006" key="3">
    <source>
        <dbReference type="Google" id="ProtNLM"/>
    </source>
</evidence>
<reference evidence="1 2" key="1">
    <citation type="journal article" date="2010" name="PLoS ONE">
        <title>Genome erosion in a nitrogen-fixing vertically transmitted endosymbiotic multicellular cyanobacterium.</title>
        <authorList>
            <person name="Ran L."/>
            <person name="Larsson J."/>
            <person name="Vigil-Stenman T."/>
            <person name="Nylander J.A."/>
            <person name="Ininbergs K."/>
            <person name="Zheng W.W."/>
            <person name="Lapidus A."/>
            <person name="Lowry S."/>
            <person name="Haselkorn R."/>
            <person name="Bergman B."/>
        </authorList>
    </citation>
    <scope>NUCLEOTIDE SEQUENCE [LARGE SCALE GENOMIC DNA]</scope>
    <source>
        <strain evidence="1 2">0708</strain>
    </source>
</reference>
<dbReference type="HOGENOM" id="CLU_186763_0_0_3"/>
<organism evidence="1 2">
    <name type="scientific">Nostoc azollae (strain 0708)</name>
    <name type="common">Anabaena azollae (strain 0708)</name>
    <dbReference type="NCBI Taxonomy" id="551115"/>
    <lineage>
        <taxon>Bacteria</taxon>
        <taxon>Bacillati</taxon>
        <taxon>Cyanobacteriota</taxon>
        <taxon>Cyanophyceae</taxon>
        <taxon>Nostocales</taxon>
        <taxon>Nostocaceae</taxon>
        <taxon>Trichormus</taxon>
    </lineage>
</organism>
<protein>
    <recommendedName>
        <fullName evidence="3">Acetyltransferase</fullName>
    </recommendedName>
</protein>
<keyword evidence="2" id="KW-1185">Reference proteome</keyword>
<dbReference type="STRING" id="551115.Aazo_2669"/>
<dbReference type="Proteomes" id="UP000001511">
    <property type="component" value="Chromosome"/>
</dbReference>
<sequence>MFLQLKNSSDLVRIMDLQELIDPNRDIIHAKDQEGEEEQETDLYKKEQLVFPSGEELPRCWLDANYRIAQMA</sequence>
<dbReference type="AlphaFoldDB" id="D7DZR3"/>
<evidence type="ECO:0000313" key="2">
    <source>
        <dbReference type="Proteomes" id="UP000001511"/>
    </source>
</evidence>
<dbReference type="RefSeq" id="WP_013191561.1">
    <property type="nucleotide sequence ID" value="NC_014248.1"/>
</dbReference>
<accession>D7DZR3</accession>
<name>D7DZR3_NOSA0</name>
<dbReference type="KEGG" id="naz:Aazo_2669"/>
<gene>
    <name evidence="1" type="ordered locus">Aazo_2669</name>
</gene>
<dbReference type="eggNOG" id="ENOG5032YBX">
    <property type="taxonomic scope" value="Bacteria"/>
</dbReference>
<dbReference type="EMBL" id="CP002059">
    <property type="protein sequence ID" value="ADI64545.1"/>
    <property type="molecule type" value="Genomic_DNA"/>
</dbReference>
<proteinExistence type="predicted"/>
<dbReference type="OrthoDB" id="9810649at2"/>